<protein>
    <submittedName>
        <fullName evidence="1">Capsid protein</fullName>
    </submittedName>
</protein>
<name>A0A7G7LKP4_PYGAN</name>
<accession>A0A7G7LKP4</accession>
<dbReference type="AlphaFoldDB" id="A0A7G7LKP4"/>
<evidence type="ECO:0000313" key="2">
    <source>
        <dbReference type="EMBL" id="QNG41063.1"/>
    </source>
</evidence>
<reference evidence="1" key="1">
    <citation type="submission" date="2020-03" db="EMBL/GenBank/DDBJ databases">
        <title>Identification of Novel Circular Rep-Encoding ssDNA Molecules, Viruses, and Circular Molecules in four Penguin Species in South Georgia and the Antarctic.</title>
        <authorList>
            <person name="Levy H."/>
            <person name="Djurhuus A."/>
            <person name="Black C.E."/>
            <person name="Harding C."/>
            <person name="Suazo C."/>
            <person name="Kraberger S."/>
            <person name="Schmidlin K."/>
            <person name="Fontenele R.S."/>
            <person name="Hart T."/>
            <person name="Smith A.L."/>
            <person name="Varsani A."/>
        </authorList>
    </citation>
    <scope>NUCLEOTIDE SEQUENCE</scope>
    <source>
        <strain evidence="1">Antarctic/7_I_CPHALFsw003Ad</strain>
        <strain evidence="2">Antarctic/7_I_CPHALFsw004Ad</strain>
        <strain evidence="3">Antarctic/7_I_CPHALFsw010Ad</strain>
    </source>
</reference>
<evidence type="ECO:0000313" key="1">
    <source>
        <dbReference type="EMBL" id="QNG41061.1"/>
    </source>
</evidence>
<sequence>MPTGRKYTKRTASGARRYKRKDHYAVSKIQAVVRRALNKNIETKSGLQSPTDGLQINHNNFVLLGTNPLATVNGTTDEEDAIGTRIGDNINLKGMSIKFMVELNERYSDVTFRMFVVRSAKGDTPTRATMFNGISGNKMIDTLNRERFSFLVTKTFKIKSNAPTASMTGVLSNNEENTLAGVGGSGIYSANGDENNNSSSRYTKIIKQWIPGTKFSRSGVIQYENASSQVKFFDYHLILYAYSNYSTNQDIWSVARLNDCVIQLYYKDA</sequence>
<proteinExistence type="predicted"/>
<dbReference type="Gene3D" id="2.60.120.20">
    <property type="match status" value="1"/>
</dbReference>
<dbReference type="EMBL" id="MT196281">
    <property type="protein sequence ID" value="QNG41063.1"/>
    <property type="molecule type" value="Genomic_DNA"/>
</dbReference>
<dbReference type="EMBL" id="MT196280">
    <property type="protein sequence ID" value="QNG41061.1"/>
    <property type="molecule type" value="Genomic_DNA"/>
</dbReference>
<dbReference type="InterPro" id="IPR029053">
    <property type="entry name" value="Viral_coat"/>
</dbReference>
<dbReference type="EMBL" id="MT196282">
    <property type="protein sequence ID" value="QNG41065.1"/>
    <property type="molecule type" value="Genomic_DNA"/>
</dbReference>
<organism evidence="1">
    <name type="scientific">Pygoscelis antarcticus</name>
    <name type="common">Chinstrap penguin</name>
    <dbReference type="NCBI Taxonomy" id="79643"/>
    <lineage>
        <taxon>Eukaryota</taxon>
        <taxon>Metazoa</taxon>
        <taxon>Chordata</taxon>
        <taxon>Craniata</taxon>
        <taxon>Vertebrata</taxon>
        <taxon>Euteleostomi</taxon>
        <taxon>Archelosauria</taxon>
        <taxon>Archosauria</taxon>
        <taxon>Dinosauria</taxon>
        <taxon>Saurischia</taxon>
        <taxon>Theropoda</taxon>
        <taxon>Coelurosauria</taxon>
        <taxon>Aves</taxon>
        <taxon>Neognathae</taxon>
        <taxon>Neoaves</taxon>
        <taxon>Aequornithes</taxon>
        <taxon>Sphenisciformes</taxon>
        <taxon>Spheniscidae</taxon>
        <taxon>Pygoscelis</taxon>
    </lineage>
</organism>
<evidence type="ECO:0000313" key="3">
    <source>
        <dbReference type="EMBL" id="QNG41065.1"/>
    </source>
</evidence>